<keyword evidence="1" id="KW-0812">Transmembrane</keyword>
<dbReference type="Proteomes" id="UP000248553">
    <property type="component" value="Unassembled WGS sequence"/>
</dbReference>
<gene>
    <name evidence="3" type="ORF">DLM85_18305</name>
</gene>
<evidence type="ECO:0000313" key="3">
    <source>
        <dbReference type="EMBL" id="RAK64640.1"/>
    </source>
</evidence>
<dbReference type="AlphaFoldDB" id="A0A328BAY8"/>
<keyword evidence="1" id="KW-0472">Membrane</keyword>
<feature type="transmembrane region" description="Helical" evidence="1">
    <location>
        <begin position="353"/>
        <end position="375"/>
    </location>
</feature>
<evidence type="ECO:0000313" key="4">
    <source>
        <dbReference type="Proteomes" id="UP000248553"/>
    </source>
</evidence>
<feature type="transmembrane region" description="Helical" evidence="1">
    <location>
        <begin position="314"/>
        <end position="333"/>
    </location>
</feature>
<dbReference type="RefSeq" id="WP_111479614.1">
    <property type="nucleotide sequence ID" value="NZ_QHKM01000006.1"/>
</dbReference>
<proteinExistence type="predicted"/>
<name>A0A328BAY8_9BACT</name>
<evidence type="ECO:0000259" key="2">
    <source>
        <dbReference type="Pfam" id="PF19830"/>
    </source>
</evidence>
<organism evidence="3 4">
    <name type="scientific">Hymenobacter edaphi</name>
    <dbReference type="NCBI Taxonomy" id="2211146"/>
    <lineage>
        <taxon>Bacteria</taxon>
        <taxon>Pseudomonadati</taxon>
        <taxon>Bacteroidota</taxon>
        <taxon>Cytophagia</taxon>
        <taxon>Cytophagales</taxon>
        <taxon>Hymenobacteraceae</taxon>
        <taxon>Hymenobacter</taxon>
    </lineage>
</organism>
<sequence>MREWLRRKPAPWMVLAAAVIWQGLLLGRTFAALVTEPNQHLFTDQHDGAKNYFTFQAYLQQPFERGLLWFGQMNYPFGDYIFYTDNSPLLAVGTKLFSHYVYDLTPRGLDVYNGLLVSMLLLSTVLLVSILRRLLHSWVLVLTLSVLLPWLSPQLERLTVGHLNLSLSWVVLLGIWGLLRLYEHGEKGRPLGATVPLVVAGQTAAAFLHLYYLPIVGLCVGSFLAFWLLGSGRWRQLRLVLAGGAMVLLPLLLSFAVLRGLDGYYPLRAALPKQNSYDAPPLKLAPAALVHPYEYNRQHFPLESTTRPYDESTAYLGLFALWGLLLVAGLYLLRRPQWRAWWRGWRLTAEARFALLLLAAATVGLLAALGTRIGLNADGTLVLNNYLSVFYHLDRLVPKATQFRAVARFSWPFFWALHLLLLVGLDYWLRTGRSTWRWAAVPALVLLAWLDTRDALKHYRHAYVPNTIGNLRFQPELTQLLRQVNPADYQAILPIPYFHVGSEGEGLTIDDADAQSRHAFHLSLRTGLPLLASKMSRTPPEHARQLLRLLQPGGPGPALRARLAGRPILVLYDDAFYRGDSTLAVNQPGPEPRRIVRDGAAFIARHRMPLLAQAGTLRLYRWELE</sequence>
<feature type="transmembrane region" description="Helical" evidence="1">
    <location>
        <begin position="135"/>
        <end position="152"/>
    </location>
</feature>
<feature type="transmembrane region" description="Helical" evidence="1">
    <location>
        <begin position="215"/>
        <end position="232"/>
    </location>
</feature>
<protein>
    <recommendedName>
        <fullName evidence="2">DUF6311 domain-containing protein</fullName>
    </recommendedName>
</protein>
<dbReference type="Pfam" id="PF19830">
    <property type="entry name" value="DUF6311"/>
    <property type="match status" value="1"/>
</dbReference>
<keyword evidence="1" id="KW-1133">Transmembrane helix</keyword>
<feature type="transmembrane region" description="Helical" evidence="1">
    <location>
        <begin position="409"/>
        <end position="429"/>
    </location>
</feature>
<feature type="transmembrane region" description="Helical" evidence="1">
    <location>
        <begin position="158"/>
        <end position="179"/>
    </location>
</feature>
<feature type="transmembrane region" description="Helical" evidence="1">
    <location>
        <begin position="239"/>
        <end position="258"/>
    </location>
</feature>
<accession>A0A328BAY8</accession>
<dbReference type="OrthoDB" id="611406at2"/>
<comment type="caution">
    <text evidence="3">The sequence shown here is derived from an EMBL/GenBank/DDBJ whole genome shotgun (WGS) entry which is preliminary data.</text>
</comment>
<feature type="transmembrane region" description="Helical" evidence="1">
    <location>
        <begin position="111"/>
        <end position="128"/>
    </location>
</feature>
<dbReference type="EMBL" id="QHKM01000006">
    <property type="protein sequence ID" value="RAK64640.1"/>
    <property type="molecule type" value="Genomic_DNA"/>
</dbReference>
<feature type="domain" description="DUF6311" evidence="2">
    <location>
        <begin position="32"/>
        <end position="451"/>
    </location>
</feature>
<evidence type="ECO:0000256" key="1">
    <source>
        <dbReference type="SAM" id="Phobius"/>
    </source>
</evidence>
<reference evidence="4" key="1">
    <citation type="submission" date="2018-05" db="EMBL/GenBank/DDBJ databases">
        <authorList>
            <person name="Nie L."/>
        </authorList>
    </citation>
    <scope>NUCLEOTIDE SEQUENCE [LARGE SCALE GENOMIC DNA]</scope>
    <source>
        <strain evidence="4">NL</strain>
    </source>
</reference>
<dbReference type="InterPro" id="IPR046278">
    <property type="entry name" value="DUF6311"/>
</dbReference>
<keyword evidence="4" id="KW-1185">Reference proteome</keyword>